<keyword evidence="1" id="KW-0472">Membrane</keyword>
<feature type="transmembrane region" description="Helical" evidence="1">
    <location>
        <begin position="160"/>
        <end position="182"/>
    </location>
</feature>
<feature type="transmembrane region" description="Helical" evidence="1">
    <location>
        <begin position="128"/>
        <end position="153"/>
    </location>
</feature>
<evidence type="ECO:0000313" key="3">
    <source>
        <dbReference type="Proteomes" id="UP000260642"/>
    </source>
</evidence>
<evidence type="ECO:0000313" key="2">
    <source>
        <dbReference type="EMBL" id="RGI70005.1"/>
    </source>
</evidence>
<reference evidence="2 3" key="1">
    <citation type="submission" date="2018-08" db="EMBL/GenBank/DDBJ databases">
        <title>A genome reference for cultivated species of the human gut microbiota.</title>
        <authorList>
            <person name="Zou Y."/>
            <person name="Xue W."/>
            <person name="Luo G."/>
        </authorList>
    </citation>
    <scope>NUCLEOTIDE SEQUENCE [LARGE SCALE GENOMIC DNA]</scope>
    <source>
        <strain evidence="2 3">TM10-3</strain>
    </source>
</reference>
<protein>
    <submittedName>
        <fullName evidence="2">Uncharacterized protein</fullName>
    </submittedName>
</protein>
<keyword evidence="1" id="KW-0812">Transmembrane</keyword>
<organism evidence="2 3">
    <name type="scientific">Agathobacter rectalis</name>
    <dbReference type="NCBI Taxonomy" id="39491"/>
    <lineage>
        <taxon>Bacteria</taxon>
        <taxon>Bacillati</taxon>
        <taxon>Bacillota</taxon>
        <taxon>Clostridia</taxon>
        <taxon>Lachnospirales</taxon>
        <taxon>Lachnospiraceae</taxon>
        <taxon>Agathobacter</taxon>
    </lineage>
</organism>
<evidence type="ECO:0000256" key="1">
    <source>
        <dbReference type="SAM" id="Phobius"/>
    </source>
</evidence>
<feature type="transmembrane region" description="Helical" evidence="1">
    <location>
        <begin position="16"/>
        <end position="38"/>
    </location>
</feature>
<dbReference type="RefSeq" id="WP_117481558.1">
    <property type="nucleotide sequence ID" value="NZ_QSOB01000003.1"/>
</dbReference>
<name>A0A3E4EFL0_9FIRM</name>
<feature type="transmembrane region" description="Helical" evidence="1">
    <location>
        <begin position="229"/>
        <end position="252"/>
    </location>
</feature>
<keyword evidence="1" id="KW-1133">Transmembrane helix</keyword>
<comment type="caution">
    <text evidence="2">The sequence shown here is derived from an EMBL/GenBank/DDBJ whole genome shotgun (WGS) entry which is preliminary data.</text>
</comment>
<dbReference type="EMBL" id="QSOB01000003">
    <property type="protein sequence ID" value="RGI70005.1"/>
    <property type="molecule type" value="Genomic_DNA"/>
</dbReference>
<gene>
    <name evidence="2" type="ORF">DXD95_02620</name>
</gene>
<sequence length="262" mass="30086">MVLCTQILIDLAERDIYFWGTIFGIEFLLDILHMLNALPLAGGIDTVYSFWQMLSWIGIVFLTIYDLFSFFYLNKDRMLHLLPISKYRLLWMKAIVFGTYMLLFFVVGMVRYLIILPDNAVKSLIKVGMIYLLSKMVAIFSFLSLLIMLLLVIKKINNSVFGAIIMASLFVGIVGAQAYGLFHVVSASHDITWTIGIVDGARGMNQYANILPIVFTETDDKFHYVEDSFYIISVWLNIGISIISFIASRILFKTQRFNYIEK</sequence>
<feature type="transmembrane region" description="Helical" evidence="1">
    <location>
        <begin position="94"/>
        <end position="116"/>
    </location>
</feature>
<dbReference type="Proteomes" id="UP000260642">
    <property type="component" value="Unassembled WGS sequence"/>
</dbReference>
<dbReference type="AlphaFoldDB" id="A0A3E4EFL0"/>
<feature type="transmembrane region" description="Helical" evidence="1">
    <location>
        <begin position="50"/>
        <end position="73"/>
    </location>
</feature>
<proteinExistence type="predicted"/>
<accession>A0A3E4EFL0</accession>